<comment type="caution">
    <text evidence="2">The sequence shown here is derived from an EMBL/GenBank/DDBJ whole genome shotgun (WGS) entry which is preliminary data.</text>
</comment>
<dbReference type="EMBL" id="QYZD01000049">
    <property type="protein sequence ID" value="RJG17670.1"/>
    <property type="molecule type" value="Genomic_DNA"/>
</dbReference>
<reference evidence="2 3" key="1">
    <citation type="submission" date="2018-09" db="EMBL/GenBank/DDBJ databases">
        <title>Paenibacillus SK2017-BO5.</title>
        <authorList>
            <person name="Piskunova J.V."/>
            <person name="Dubiley S.A."/>
            <person name="Severinov K.V."/>
        </authorList>
    </citation>
    <scope>NUCLEOTIDE SEQUENCE [LARGE SCALE GENOMIC DNA]</scope>
    <source>
        <strain evidence="2 3">BO5</strain>
    </source>
</reference>
<gene>
    <name evidence="2" type="ORF">DQX05_27900</name>
</gene>
<sequence length="109" mass="12007">MEKDRLAGNKLLFGCSSLGGAVVGRQKRHDGGWGRSGISRQDGWRAFFDKLRHVSHGTFLLRGSKFMMGIRFGGRMSLYIAIALGSASMATAVSRFRLVRAYGRRKPAS</sequence>
<dbReference type="Proteomes" id="UP000266177">
    <property type="component" value="Unassembled WGS sequence"/>
</dbReference>
<protein>
    <submittedName>
        <fullName evidence="2">Uncharacterized protein</fullName>
    </submittedName>
</protein>
<dbReference type="AlphaFoldDB" id="A0A3A3G981"/>
<organism evidence="2 3">
    <name type="scientific">Paenibacillus thiaminolyticus</name>
    <name type="common">Bacillus thiaminolyticus</name>
    <dbReference type="NCBI Taxonomy" id="49283"/>
    <lineage>
        <taxon>Bacteria</taxon>
        <taxon>Bacillati</taxon>
        <taxon>Bacillota</taxon>
        <taxon>Bacilli</taxon>
        <taxon>Bacillales</taxon>
        <taxon>Paenibacillaceae</taxon>
        <taxon>Paenibacillus</taxon>
    </lineage>
</organism>
<feature type="transmembrane region" description="Helical" evidence="1">
    <location>
        <begin position="76"/>
        <end position="96"/>
    </location>
</feature>
<evidence type="ECO:0000313" key="2">
    <source>
        <dbReference type="EMBL" id="RJG17670.1"/>
    </source>
</evidence>
<keyword evidence="1" id="KW-0812">Transmembrane</keyword>
<proteinExistence type="predicted"/>
<keyword evidence="1" id="KW-0472">Membrane</keyword>
<evidence type="ECO:0000313" key="3">
    <source>
        <dbReference type="Proteomes" id="UP000266177"/>
    </source>
</evidence>
<evidence type="ECO:0000256" key="1">
    <source>
        <dbReference type="SAM" id="Phobius"/>
    </source>
</evidence>
<accession>A0A3A3G981</accession>
<keyword evidence="1" id="KW-1133">Transmembrane helix</keyword>
<name>A0A3A3G981_PANTH</name>